<dbReference type="RefSeq" id="WP_138676402.1">
    <property type="nucleotide sequence ID" value="NZ_PNBW01000038.1"/>
</dbReference>
<dbReference type="InterPro" id="IPR044068">
    <property type="entry name" value="CB"/>
</dbReference>
<keyword evidence="2 4" id="KW-0238">DNA-binding</keyword>
<gene>
    <name evidence="6" type="ORF">CWC20_08280</name>
</gene>
<comment type="caution">
    <text evidence="6">The sequence shown here is derived from an EMBL/GenBank/DDBJ whole genome shotgun (WGS) entry which is preliminary data.</text>
</comment>
<reference evidence="6 7" key="1">
    <citation type="submission" date="2018-01" db="EMBL/GenBank/DDBJ databases">
        <authorList>
            <person name="Paulsen S."/>
            <person name="Gram L.K."/>
        </authorList>
    </citation>
    <scope>NUCLEOTIDE SEQUENCE [LARGE SCALE GENOMIC DNA]</scope>
    <source>
        <strain evidence="6 7">S3895</strain>
    </source>
</reference>
<keyword evidence="3" id="KW-0233">DNA recombination</keyword>
<dbReference type="SUPFAM" id="SSF56349">
    <property type="entry name" value="DNA breaking-rejoining enzymes"/>
    <property type="match status" value="1"/>
</dbReference>
<evidence type="ECO:0000256" key="4">
    <source>
        <dbReference type="PROSITE-ProRule" id="PRU01248"/>
    </source>
</evidence>
<dbReference type="PROSITE" id="PS51900">
    <property type="entry name" value="CB"/>
    <property type="match status" value="1"/>
</dbReference>
<dbReference type="InterPro" id="IPR010998">
    <property type="entry name" value="Integrase_recombinase_N"/>
</dbReference>
<dbReference type="EMBL" id="PNBW01000038">
    <property type="protein sequence ID" value="TMO75308.1"/>
    <property type="molecule type" value="Genomic_DNA"/>
</dbReference>
<dbReference type="Gene3D" id="1.10.443.10">
    <property type="entry name" value="Intergrase catalytic core"/>
    <property type="match status" value="1"/>
</dbReference>
<proteinExistence type="predicted"/>
<evidence type="ECO:0000256" key="2">
    <source>
        <dbReference type="ARBA" id="ARBA00023125"/>
    </source>
</evidence>
<dbReference type="InterPro" id="IPR002104">
    <property type="entry name" value="Integrase_catalytic"/>
</dbReference>
<dbReference type="Proteomes" id="UP000307164">
    <property type="component" value="Unassembled WGS sequence"/>
</dbReference>
<dbReference type="InterPro" id="IPR013762">
    <property type="entry name" value="Integrase-like_cat_sf"/>
</dbReference>
<name>A0ABY2VYS1_9GAMM</name>
<evidence type="ECO:0000313" key="6">
    <source>
        <dbReference type="EMBL" id="TMO75308.1"/>
    </source>
</evidence>
<feature type="domain" description="Core-binding (CB)" evidence="5">
    <location>
        <begin position="76"/>
        <end position="158"/>
    </location>
</feature>
<keyword evidence="7" id="KW-1185">Reference proteome</keyword>
<dbReference type="Pfam" id="PF00589">
    <property type="entry name" value="Phage_integrase"/>
    <property type="match status" value="1"/>
</dbReference>
<evidence type="ECO:0000313" key="7">
    <source>
        <dbReference type="Proteomes" id="UP000307164"/>
    </source>
</evidence>
<dbReference type="Gene3D" id="3.30.160.60">
    <property type="entry name" value="Classic Zinc Finger"/>
    <property type="match status" value="1"/>
</dbReference>
<dbReference type="InterPro" id="IPR011010">
    <property type="entry name" value="DNA_brk_join_enz"/>
</dbReference>
<evidence type="ECO:0000256" key="3">
    <source>
        <dbReference type="ARBA" id="ARBA00023172"/>
    </source>
</evidence>
<evidence type="ECO:0000256" key="1">
    <source>
        <dbReference type="ARBA" id="ARBA00022908"/>
    </source>
</evidence>
<protein>
    <submittedName>
        <fullName evidence="6">Integrase</fullName>
    </submittedName>
</protein>
<dbReference type="Gene3D" id="1.10.150.130">
    <property type="match status" value="1"/>
</dbReference>
<sequence>MSPRRRVDGRQEWPEGLYKRKLRGIDRYYFKTETGKEIFFPAGTSFIDAYQAAQSYNEQYRNPSTILATKLDKYNRPLREWIKVVLARVKSEEELGENALSTFEKDTERLNELLGHVLSKNITSEHATDYLNHYCTGKSKNVYNRKLSFLNKFFDYMLDEQAVSTHPSAGKKWRKIKRVEKQKAQADLDKAGYIAIYEAAPTWLKVAMSICLQSTHAVKELHRLKHKITKPKAGECGCVWFKEPKKMWCDLTRCNVVTYGNMYIHRHKSQHKKSSFVAIPITEPLKAAIDLSKTDRLICPYIVRRKPQRNNKISKCCDHRFQITSNNISREFSKVRDELGLYANLPKEQRPTFHEIRRLSAQSLSKHGKHLTQRMAHSEETTTKIYTDTNDIEWIEVAPLAVSL</sequence>
<accession>A0ABY2VYS1</accession>
<keyword evidence="1" id="KW-0229">DNA integration</keyword>
<evidence type="ECO:0000259" key="5">
    <source>
        <dbReference type="PROSITE" id="PS51900"/>
    </source>
</evidence>
<organism evidence="6 7">
    <name type="scientific">Pseudoalteromonas aurantia</name>
    <dbReference type="NCBI Taxonomy" id="43654"/>
    <lineage>
        <taxon>Bacteria</taxon>
        <taxon>Pseudomonadati</taxon>
        <taxon>Pseudomonadota</taxon>
        <taxon>Gammaproteobacteria</taxon>
        <taxon>Alteromonadales</taxon>
        <taxon>Pseudoalteromonadaceae</taxon>
        <taxon>Pseudoalteromonas</taxon>
    </lineage>
</organism>
<reference evidence="7" key="2">
    <citation type="submission" date="2019-06" db="EMBL/GenBank/DDBJ databases">
        <title>Co-occurence of chitin degradation, pigmentation and bioactivity in marine Pseudoalteromonas.</title>
        <authorList>
            <person name="Sonnenschein E.C."/>
            <person name="Bech P.K."/>
        </authorList>
    </citation>
    <scope>NUCLEOTIDE SEQUENCE [LARGE SCALE GENOMIC DNA]</scope>
    <source>
        <strain evidence="7">S3895</strain>
    </source>
</reference>